<dbReference type="GO" id="GO:0003676">
    <property type="term" value="F:nucleic acid binding"/>
    <property type="evidence" value="ECO:0007669"/>
    <property type="project" value="InterPro"/>
</dbReference>
<organism evidence="6 7">
    <name type="scientific">Ceratina calcarata</name>
    <dbReference type="NCBI Taxonomy" id="156304"/>
    <lineage>
        <taxon>Eukaryota</taxon>
        <taxon>Metazoa</taxon>
        <taxon>Ecdysozoa</taxon>
        <taxon>Arthropoda</taxon>
        <taxon>Hexapoda</taxon>
        <taxon>Insecta</taxon>
        <taxon>Pterygota</taxon>
        <taxon>Neoptera</taxon>
        <taxon>Endopterygota</taxon>
        <taxon>Hymenoptera</taxon>
        <taxon>Apocrita</taxon>
        <taxon>Aculeata</taxon>
        <taxon>Apoidea</taxon>
        <taxon>Anthophila</taxon>
        <taxon>Apidae</taxon>
        <taxon>Ceratina</taxon>
        <taxon>Zadontomerus</taxon>
    </lineage>
</organism>
<dbReference type="PANTHER" id="PTHR11088:SF89">
    <property type="entry name" value="TRNA DIMETHYLALLYLTRANSFERASE"/>
    <property type="match status" value="1"/>
</dbReference>
<dbReference type="InterPro" id="IPR036236">
    <property type="entry name" value="Znf_C2H2_sf"/>
</dbReference>
<dbReference type="GO" id="GO:0005739">
    <property type="term" value="C:mitochondrion"/>
    <property type="evidence" value="ECO:0007669"/>
    <property type="project" value="TreeGrafter"/>
</dbReference>
<evidence type="ECO:0000256" key="2">
    <source>
        <dbReference type="ARBA" id="ARBA00022679"/>
    </source>
</evidence>
<comment type="similarity">
    <text evidence="1">Belongs to the IPP transferase family.</text>
</comment>
<dbReference type="Pfam" id="PF01715">
    <property type="entry name" value="IPPT"/>
    <property type="match status" value="1"/>
</dbReference>
<reference evidence="7" key="1">
    <citation type="submission" date="2025-08" db="UniProtKB">
        <authorList>
            <consortium name="RefSeq"/>
        </authorList>
    </citation>
    <scope>IDENTIFICATION</scope>
    <source>
        <tissue evidence="7">Whole body</tissue>
    </source>
</reference>
<sequence>MWHTWPTSRTLLTLLASTHETWNREKFQNPTLEKVLEERLDNRVDGMVETGLVQELLDFHRRYNEQRFNSNTAADYTTGIFQSIGFKEFHDYLVLSEEERQEKKGEELLKKGIDDLKLVTKRYAKKQEKWIMNRLIRRSDRQVPIYALDCTDLSQWNARVYDPAIAIIEAVLRGEKPEQKPLNEIVQDKKWTDSSNEETHFCEVCDKICVGEFQWTNHLNGSKHYRALKRKKRLEQKEQQNNVEQNHQI</sequence>
<dbReference type="SUPFAM" id="SSF57667">
    <property type="entry name" value="beta-beta-alpha zinc fingers"/>
    <property type="match status" value="1"/>
</dbReference>
<dbReference type="Pfam" id="PF12874">
    <property type="entry name" value="zf-met"/>
    <property type="match status" value="1"/>
</dbReference>
<evidence type="ECO:0000256" key="1">
    <source>
        <dbReference type="ARBA" id="ARBA00005842"/>
    </source>
</evidence>
<feature type="domain" description="U1-type" evidence="5">
    <location>
        <begin position="197"/>
        <end position="231"/>
    </location>
</feature>
<dbReference type="SMART" id="SM00451">
    <property type="entry name" value="ZnF_U1"/>
    <property type="match status" value="1"/>
</dbReference>
<keyword evidence="2" id="KW-0808">Transferase</keyword>
<dbReference type="InterPro" id="IPR003604">
    <property type="entry name" value="Matrin/U1-like-C_Znf_C2H2"/>
</dbReference>
<keyword evidence="6" id="KW-1185">Reference proteome</keyword>
<evidence type="ECO:0000259" key="5">
    <source>
        <dbReference type="SMART" id="SM00451"/>
    </source>
</evidence>
<evidence type="ECO:0000256" key="3">
    <source>
        <dbReference type="ARBA" id="ARBA00022741"/>
    </source>
</evidence>
<dbReference type="InterPro" id="IPR039657">
    <property type="entry name" value="Dimethylallyltransferase"/>
</dbReference>
<keyword evidence="4" id="KW-0067">ATP-binding</keyword>
<dbReference type="PANTHER" id="PTHR11088">
    <property type="entry name" value="TRNA DIMETHYLALLYLTRANSFERASE"/>
    <property type="match status" value="1"/>
</dbReference>
<dbReference type="GO" id="GO:0008270">
    <property type="term" value="F:zinc ion binding"/>
    <property type="evidence" value="ECO:0007669"/>
    <property type="project" value="InterPro"/>
</dbReference>
<evidence type="ECO:0000256" key="4">
    <source>
        <dbReference type="ARBA" id="ARBA00022840"/>
    </source>
</evidence>
<gene>
    <name evidence="7" type="primary">LOC108625513</name>
</gene>
<dbReference type="GO" id="GO:0006400">
    <property type="term" value="P:tRNA modification"/>
    <property type="evidence" value="ECO:0007669"/>
    <property type="project" value="TreeGrafter"/>
</dbReference>
<proteinExistence type="inferred from homology"/>
<dbReference type="InterPro" id="IPR027417">
    <property type="entry name" value="P-loop_NTPase"/>
</dbReference>
<dbReference type="Gene3D" id="3.40.50.300">
    <property type="entry name" value="P-loop containing nucleotide triphosphate hydrolases"/>
    <property type="match status" value="1"/>
</dbReference>
<dbReference type="InterPro" id="IPR013087">
    <property type="entry name" value="Znf_C2H2_type"/>
</dbReference>
<evidence type="ECO:0000313" key="6">
    <source>
        <dbReference type="Proteomes" id="UP000694925"/>
    </source>
</evidence>
<dbReference type="RefSeq" id="XP_017881069.1">
    <property type="nucleotide sequence ID" value="XM_018025580.2"/>
</dbReference>
<dbReference type="Gene3D" id="3.30.160.60">
    <property type="entry name" value="Classic Zinc Finger"/>
    <property type="match status" value="1"/>
</dbReference>
<dbReference type="AlphaFoldDB" id="A0AAJ7N787"/>
<dbReference type="GO" id="GO:0052381">
    <property type="term" value="F:tRNA dimethylallyltransferase activity"/>
    <property type="evidence" value="ECO:0007669"/>
    <property type="project" value="TreeGrafter"/>
</dbReference>
<dbReference type="KEGG" id="ccal:108625513"/>
<accession>A0AAJ7N787</accession>
<protein>
    <submittedName>
        <fullName evidence="7">tRNA dimethylallyltransferase-like</fullName>
    </submittedName>
</protein>
<evidence type="ECO:0000313" key="7">
    <source>
        <dbReference type="RefSeq" id="XP_017881069.1"/>
    </source>
</evidence>
<dbReference type="Proteomes" id="UP000694925">
    <property type="component" value="Unplaced"/>
</dbReference>
<dbReference type="GO" id="GO:0005524">
    <property type="term" value="F:ATP binding"/>
    <property type="evidence" value="ECO:0007669"/>
    <property type="project" value="UniProtKB-KW"/>
</dbReference>
<dbReference type="GeneID" id="108625513"/>
<keyword evidence="3" id="KW-0547">Nucleotide-binding</keyword>
<name>A0AAJ7N787_9HYME</name>